<dbReference type="EMBL" id="CP092866">
    <property type="protein sequence ID" value="UYV66166.1"/>
    <property type="molecule type" value="Genomic_DNA"/>
</dbReference>
<gene>
    <name evidence="2" type="ORF">LAZ67_4000536</name>
</gene>
<evidence type="ECO:0008006" key="4">
    <source>
        <dbReference type="Google" id="ProtNLM"/>
    </source>
</evidence>
<evidence type="ECO:0000313" key="2">
    <source>
        <dbReference type="EMBL" id="UYV66166.1"/>
    </source>
</evidence>
<protein>
    <recommendedName>
        <fullName evidence="4">Transposase</fullName>
    </recommendedName>
</protein>
<name>A0ABY6KD86_9ARAC</name>
<feature type="chain" id="PRO_5045229083" description="Transposase" evidence="1">
    <location>
        <begin position="28"/>
        <end position="140"/>
    </location>
</feature>
<evidence type="ECO:0000313" key="3">
    <source>
        <dbReference type="Proteomes" id="UP001235939"/>
    </source>
</evidence>
<accession>A0ABY6KD86</accession>
<reference evidence="2 3" key="1">
    <citation type="submission" date="2022-01" db="EMBL/GenBank/DDBJ databases">
        <title>A chromosomal length assembly of Cordylochernes scorpioides.</title>
        <authorList>
            <person name="Zeh D."/>
            <person name="Zeh J."/>
        </authorList>
    </citation>
    <scope>NUCLEOTIDE SEQUENCE [LARGE SCALE GENOMIC DNA]</scope>
    <source>
        <strain evidence="2">IN4F17</strain>
        <tissue evidence="2">Whole Body</tissue>
    </source>
</reference>
<feature type="signal peptide" evidence="1">
    <location>
        <begin position="1"/>
        <end position="27"/>
    </location>
</feature>
<proteinExistence type="predicted"/>
<dbReference type="InterPro" id="IPR036397">
    <property type="entry name" value="RNaseH_sf"/>
</dbReference>
<dbReference type="Gene3D" id="3.30.420.10">
    <property type="entry name" value="Ribonuclease H-like superfamily/Ribonuclease H"/>
    <property type="match status" value="1"/>
</dbReference>
<organism evidence="2 3">
    <name type="scientific">Cordylochernes scorpioides</name>
    <dbReference type="NCBI Taxonomy" id="51811"/>
    <lineage>
        <taxon>Eukaryota</taxon>
        <taxon>Metazoa</taxon>
        <taxon>Ecdysozoa</taxon>
        <taxon>Arthropoda</taxon>
        <taxon>Chelicerata</taxon>
        <taxon>Arachnida</taxon>
        <taxon>Pseudoscorpiones</taxon>
        <taxon>Cheliferoidea</taxon>
        <taxon>Chernetidae</taxon>
        <taxon>Cordylochernes</taxon>
    </lineage>
</organism>
<keyword evidence="1" id="KW-0732">Signal</keyword>
<dbReference type="Proteomes" id="UP001235939">
    <property type="component" value="Chromosome 04"/>
</dbReference>
<keyword evidence="3" id="KW-1185">Reference proteome</keyword>
<evidence type="ECO:0000256" key="1">
    <source>
        <dbReference type="SAM" id="SignalP"/>
    </source>
</evidence>
<sequence length="140" mass="16721">MLWTCSSREATLLNAFLLGMIPGCMHTSQKQIYRVWSDVVWGRIVNQHFHREVLDRLFTRIKKRQFWSTKYFFLLHDNARPHTTILIDQFLAKKGVSLMLHPLIFRIFRFATFIFVWQAGKNNLKDQDILSKREIKQGHS</sequence>